<keyword evidence="3" id="KW-0808">Transferase</keyword>
<feature type="transmembrane region" description="Helical" evidence="1">
    <location>
        <begin position="270"/>
        <end position="292"/>
    </location>
</feature>
<accession>A0A1M6BF88</accession>
<keyword evidence="1" id="KW-1133">Transmembrane helix</keyword>
<dbReference type="AlphaFoldDB" id="A0A1M6BF88"/>
<evidence type="ECO:0000259" key="2">
    <source>
        <dbReference type="Pfam" id="PF00535"/>
    </source>
</evidence>
<dbReference type="OrthoDB" id="9810303at2"/>
<keyword evidence="1" id="KW-0812">Transmembrane</keyword>
<feature type="domain" description="Glycosyltransferase 2-like" evidence="2">
    <location>
        <begin position="10"/>
        <end position="163"/>
    </location>
</feature>
<dbReference type="SUPFAM" id="SSF53448">
    <property type="entry name" value="Nucleotide-diphospho-sugar transferases"/>
    <property type="match status" value="1"/>
</dbReference>
<name>A0A1M6BF88_9BACT</name>
<evidence type="ECO:0000313" key="4">
    <source>
        <dbReference type="Proteomes" id="UP000184050"/>
    </source>
</evidence>
<keyword evidence="4" id="KW-1185">Reference proteome</keyword>
<dbReference type="STRING" id="1168035.SAMN05444280_102194"/>
<feature type="transmembrane region" description="Helical" evidence="1">
    <location>
        <begin position="236"/>
        <end position="258"/>
    </location>
</feature>
<dbReference type="PANTHER" id="PTHR48090">
    <property type="entry name" value="UNDECAPRENYL-PHOSPHATE 4-DEOXY-4-FORMAMIDO-L-ARABINOSE TRANSFERASE-RELATED"/>
    <property type="match status" value="1"/>
</dbReference>
<protein>
    <submittedName>
        <fullName evidence="3">Glycosyltransferase involved in cell wall bisynthesis</fullName>
    </submittedName>
</protein>
<sequence length="316" mass="36015">MYKQKKIGLVIPAFNEEENIQDVLIRIPEYIDKLVVVDDGSADDTAEIAAKNGATVINHKKNRGVGATFNTGVKYMLTAGIDIMVNMDADGQFNPEDISKLLDPIVENKADFVTASRFKDKDLVPAMSPVKLWGNRQMSRFVGWLTGEKFHDVSCGFRAYSSETLHRMNLFGTFTYTQETFIDLVFKDMIIMEVPVKVLGKRSKGKSRVASNLFKYAFQTLKIILRTFRDYKPFKLFGFVSLFFALAGLVFLIVLFYFKFTTGSFTPYKWSGLAAGVLFLSSFIFLLLGFILDMFARMRHNQEEILFQLKNQNGRH</sequence>
<dbReference type="GO" id="GO:0016740">
    <property type="term" value="F:transferase activity"/>
    <property type="evidence" value="ECO:0007669"/>
    <property type="project" value="UniProtKB-KW"/>
</dbReference>
<dbReference type="PANTHER" id="PTHR48090:SF7">
    <property type="entry name" value="RFBJ PROTEIN"/>
    <property type="match status" value="1"/>
</dbReference>
<dbReference type="InterPro" id="IPR001173">
    <property type="entry name" value="Glyco_trans_2-like"/>
</dbReference>
<dbReference type="InterPro" id="IPR029044">
    <property type="entry name" value="Nucleotide-diphossugar_trans"/>
</dbReference>
<dbReference type="Pfam" id="PF00535">
    <property type="entry name" value="Glycos_transf_2"/>
    <property type="match status" value="1"/>
</dbReference>
<evidence type="ECO:0000313" key="3">
    <source>
        <dbReference type="EMBL" id="SHI47248.1"/>
    </source>
</evidence>
<dbReference type="Proteomes" id="UP000184050">
    <property type="component" value="Unassembled WGS sequence"/>
</dbReference>
<dbReference type="InterPro" id="IPR050256">
    <property type="entry name" value="Glycosyltransferase_2"/>
</dbReference>
<dbReference type="RefSeq" id="WP_073164876.1">
    <property type="nucleotide sequence ID" value="NZ_FQZE01000002.1"/>
</dbReference>
<evidence type="ECO:0000256" key="1">
    <source>
        <dbReference type="SAM" id="Phobius"/>
    </source>
</evidence>
<keyword evidence="1" id="KW-0472">Membrane</keyword>
<dbReference type="EMBL" id="FQZE01000002">
    <property type="protein sequence ID" value="SHI47248.1"/>
    <property type="molecule type" value="Genomic_DNA"/>
</dbReference>
<gene>
    <name evidence="3" type="ORF">SAMN05444280_102194</name>
</gene>
<reference evidence="3 4" key="1">
    <citation type="submission" date="2016-11" db="EMBL/GenBank/DDBJ databases">
        <authorList>
            <person name="Jaros S."/>
            <person name="Januszkiewicz K."/>
            <person name="Wedrychowicz H."/>
        </authorList>
    </citation>
    <scope>NUCLEOTIDE SEQUENCE [LARGE SCALE GENOMIC DNA]</scope>
    <source>
        <strain evidence="3 4">DSM 27063</strain>
    </source>
</reference>
<proteinExistence type="predicted"/>
<dbReference type="CDD" id="cd04179">
    <property type="entry name" value="DPM_DPG-synthase_like"/>
    <property type="match status" value="1"/>
</dbReference>
<dbReference type="Gene3D" id="3.90.550.10">
    <property type="entry name" value="Spore Coat Polysaccharide Biosynthesis Protein SpsA, Chain A"/>
    <property type="match status" value="1"/>
</dbReference>
<organism evidence="3 4">
    <name type="scientific">Tangfeifania diversioriginum</name>
    <dbReference type="NCBI Taxonomy" id="1168035"/>
    <lineage>
        <taxon>Bacteria</taxon>
        <taxon>Pseudomonadati</taxon>
        <taxon>Bacteroidota</taxon>
        <taxon>Bacteroidia</taxon>
        <taxon>Marinilabiliales</taxon>
        <taxon>Prolixibacteraceae</taxon>
        <taxon>Tangfeifania</taxon>
    </lineage>
</organism>